<dbReference type="InterPro" id="IPR000873">
    <property type="entry name" value="AMP-dep_synth/lig_dom"/>
</dbReference>
<dbReference type="RefSeq" id="WP_114433362.1">
    <property type="nucleotide sequence ID" value="NZ_QEIN01000159.1"/>
</dbReference>
<dbReference type="InterPro" id="IPR045851">
    <property type="entry name" value="AMP-bd_C_sf"/>
</dbReference>
<feature type="domain" description="AMP-dependent synthetase/ligase" evidence="1">
    <location>
        <begin position="29"/>
        <end position="405"/>
    </location>
</feature>
<dbReference type="InterPro" id="IPR050237">
    <property type="entry name" value="ATP-dep_AMP-bd_enzyme"/>
</dbReference>
<dbReference type="PANTHER" id="PTHR43767:SF1">
    <property type="entry name" value="NONRIBOSOMAL PEPTIDE SYNTHASE PES1 (EUROFUNG)-RELATED"/>
    <property type="match status" value="1"/>
</dbReference>
<dbReference type="PANTHER" id="PTHR43767">
    <property type="entry name" value="LONG-CHAIN-FATTY-ACID--COA LIGASE"/>
    <property type="match status" value="1"/>
</dbReference>
<dbReference type="OrthoDB" id="4363623at2"/>
<dbReference type="InterPro" id="IPR025110">
    <property type="entry name" value="AMP-bd_C"/>
</dbReference>
<evidence type="ECO:0000259" key="2">
    <source>
        <dbReference type="Pfam" id="PF13193"/>
    </source>
</evidence>
<evidence type="ECO:0000313" key="4">
    <source>
        <dbReference type="Proteomes" id="UP000253318"/>
    </source>
</evidence>
<dbReference type="AlphaFoldDB" id="A0A368T1U1"/>
<dbReference type="PROSITE" id="PS00455">
    <property type="entry name" value="AMP_BINDING"/>
    <property type="match status" value="1"/>
</dbReference>
<evidence type="ECO:0000313" key="3">
    <source>
        <dbReference type="EMBL" id="RCV54830.1"/>
    </source>
</evidence>
<proteinExistence type="predicted"/>
<dbReference type="Gene3D" id="3.30.300.30">
    <property type="match status" value="1"/>
</dbReference>
<dbReference type="Pfam" id="PF00501">
    <property type="entry name" value="AMP-binding"/>
    <property type="match status" value="1"/>
</dbReference>
<accession>A0A368T1U1</accession>
<gene>
    <name evidence="3" type="ORF">DEF24_18735</name>
</gene>
<protein>
    <submittedName>
        <fullName evidence="3">Acyl-CoA synthetase</fullName>
    </submittedName>
</protein>
<organism evidence="3 4">
    <name type="scientific">Marinitenerispora sediminis</name>
    <dbReference type="NCBI Taxonomy" id="1931232"/>
    <lineage>
        <taxon>Bacteria</taxon>
        <taxon>Bacillati</taxon>
        <taxon>Actinomycetota</taxon>
        <taxon>Actinomycetes</taxon>
        <taxon>Streptosporangiales</taxon>
        <taxon>Nocardiopsidaceae</taxon>
        <taxon>Marinitenerispora</taxon>
    </lineage>
</organism>
<name>A0A368T1U1_9ACTN</name>
<dbReference type="SUPFAM" id="SSF56801">
    <property type="entry name" value="Acetyl-CoA synthetase-like"/>
    <property type="match status" value="1"/>
</dbReference>
<sequence>MTETRCSAAVAAGSGDAADGFSLSALLAAVAAAVPERTAVVAGRRRLTFAALDERATRMARHLRAAGISPGEHVAVLSFNRAEWLESAFGALRAGAVPVNVNYRYVPGELRHVLADADAVALIAERALARRVAGIRHDLPLLRHVLLLDDGTEPAADPLPGTGGTGGTGGTDYEAALAAAPDGALPPTSGADRYLLYTGGTTGYPKGVLWRQEDIFRAALEPRRRGAPRARSAAELGERARRAEPRPMLVLGPLMHAAGQWNALATLFSGQTVVLNTDRTFDPGRVLDLAERERVQVLQCVGDAMARPIALRLRAEPDRCPELASVTSGGTPLTPAVRALWRSWRPGIALRDSYGGSETGVCGASQADHAGDGDVRRFTMGASVAVLDAELRPLPPGSEQVGRIARTGRIPLGYYNDPVATARTFPTDPGGRRWVMSGDFGAVAEDGSIVLLGRGASVINTGGEKVYPEEVESVLKAHPAIADSIVVAAPDERLGQRVAAVVSLAADDRPSGDQLRDFCRDRLAGFKVPRRIHVVPEVKRTAVGKQDYRWAAAVVRGSAGLLDGPGPAAGAGR</sequence>
<evidence type="ECO:0000259" key="1">
    <source>
        <dbReference type="Pfam" id="PF00501"/>
    </source>
</evidence>
<dbReference type="EMBL" id="QEIN01000159">
    <property type="protein sequence ID" value="RCV54830.1"/>
    <property type="molecule type" value="Genomic_DNA"/>
</dbReference>
<dbReference type="InterPro" id="IPR042099">
    <property type="entry name" value="ANL_N_sf"/>
</dbReference>
<dbReference type="Pfam" id="PF13193">
    <property type="entry name" value="AMP-binding_C"/>
    <property type="match status" value="1"/>
</dbReference>
<dbReference type="NCBIfam" id="NF005863">
    <property type="entry name" value="PRK07798.1"/>
    <property type="match status" value="1"/>
</dbReference>
<dbReference type="InterPro" id="IPR020845">
    <property type="entry name" value="AMP-binding_CS"/>
</dbReference>
<dbReference type="GO" id="GO:0016878">
    <property type="term" value="F:acid-thiol ligase activity"/>
    <property type="evidence" value="ECO:0007669"/>
    <property type="project" value="UniProtKB-ARBA"/>
</dbReference>
<keyword evidence="4" id="KW-1185">Reference proteome</keyword>
<dbReference type="Gene3D" id="3.40.50.12780">
    <property type="entry name" value="N-terminal domain of ligase-like"/>
    <property type="match status" value="1"/>
</dbReference>
<dbReference type="Proteomes" id="UP000253318">
    <property type="component" value="Unassembled WGS sequence"/>
</dbReference>
<reference evidence="3 4" key="1">
    <citation type="submission" date="2018-04" db="EMBL/GenBank/DDBJ databases">
        <title>Novel actinobacteria from marine sediment.</title>
        <authorList>
            <person name="Ng Z.Y."/>
            <person name="Tan G.Y.A."/>
        </authorList>
    </citation>
    <scope>NUCLEOTIDE SEQUENCE [LARGE SCALE GENOMIC DNA]</scope>
    <source>
        <strain evidence="3 4">TPS81</strain>
    </source>
</reference>
<comment type="caution">
    <text evidence="3">The sequence shown here is derived from an EMBL/GenBank/DDBJ whole genome shotgun (WGS) entry which is preliminary data.</text>
</comment>
<feature type="domain" description="AMP-binding enzyme C-terminal" evidence="2">
    <location>
        <begin position="470"/>
        <end position="545"/>
    </location>
</feature>